<dbReference type="InterPro" id="IPR013094">
    <property type="entry name" value="AB_hydrolase_3"/>
</dbReference>
<keyword evidence="4" id="KW-1185">Reference proteome</keyword>
<evidence type="ECO:0000313" key="3">
    <source>
        <dbReference type="EMBL" id="KIN08754.1"/>
    </source>
</evidence>
<reference evidence="4" key="2">
    <citation type="submission" date="2015-01" db="EMBL/GenBank/DDBJ databases">
        <title>Evolutionary Origins and Diversification of the Mycorrhizal Mutualists.</title>
        <authorList>
            <consortium name="DOE Joint Genome Institute"/>
            <consortium name="Mycorrhizal Genomics Consortium"/>
            <person name="Kohler A."/>
            <person name="Kuo A."/>
            <person name="Nagy L.G."/>
            <person name="Floudas D."/>
            <person name="Copeland A."/>
            <person name="Barry K.W."/>
            <person name="Cichocki N."/>
            <person name="Veneault-Fourrey C."/>
            <person name="LaButti K."/>
            <person name="Lindquist E.A."/>
            <person name="Lipzen A."/>
            <person name="Lundell T."/>
            <person name="Morin E."/>
            <person name="Murat C."/>
            <person name="Riley R."/>
            <person name="Ohm R."/>
            <person name="Sun H."/>
            <person name="Tunlid A."/>
            <person name="Henrissat B."/>
            <person name="Grigoriev I.V."/>
            <person name="Hibbett D.S."/>
            <person name="Martin F."/>
        </authorList>
    </citation>
    <scope>NUCLEOTIDE SEQUENCE [LARGE SCALE GENOMIC DNA]</scope>
    <source>
        <strain evidence="4">Zn</strain>
    </source>
</reference>
<accession>A0A0C3DBN8</accession>
<sequence>MPLEALLHQRGEYEGRRNAIITSTMGLFDFLRYLRLKFLISSLRLLVRLLVPLPAPKPDSVLRIPSRDKGRTIKIHVYNPSGVARSAGGEPYPVLINFYGSGFALQYHGADDRFCRFVATHSSHVVLDVQYRVAPENPFPAAVNDAEDAVQYLLGHPDKYQTSHVSLCGFSSGGTLALVTSTLFPRGTFESLIGFYPSPSMAGDPGERKAPVPGRERPSFWTKVFREAYIRGKDARDPRISPAFADTTNFPQEMLIFTADHDVSATDMEALAERIKKEGHASGRNIVVRRMEDCDHGFDKNKKRENQMEAGREAYAQVADFLKSLESKIG</sequence>
<protein>
    <recommendedName>
        <fullName evidence="2">Alpha/beta hydrolase fold-3 domain-containing protein</fullName>
    </recommendedName>
</protein>
<dbReference type="Pfam" id="PF07859">
    <property type="entry name" value="Abhydrolase_3"/>
    <property type="match status" value="1"/>
</dbReference>
<dbReference type="SUPFAM" id="SSF53474">
    <property type="entry name" value="alpha/beta-Hydrolases"/>
    <property type="match status" value="1"/>
</dbReference>
<dbReference type="InterPro" id="IPR029058">
    <property type="entry name" value="AB_hydrolase_fold"/>
</dbReference>
<dbReference type="EMBL" id="KN832870">
    <property type="protein sequence ID" value="KIN08754.1"/>
    <property type="molecule type" value="Genomic_DNA"/>
</dbReference>
<gene>
    <name evidence="3" type="ORF">OIDMADRAFT_175489</name>
</gene>
<feature type="domain" description="Alpha/beta hydrolase fold-3" evidence="2">
    <location>
        <begin position="96"/>
        <end position="298"/>
    </location>
</feature>
<dbReference type="STRING" id="913774.A0A0C3DBN8"/>
<organism evidence="3 4">
    <name type="scientific">Oidiodendron maius (strain Zn)</name>
    <dbReference type="NCBI Taxonomy" id="913774"/>
    <lineage>
        <taxon>Eukaryota</taxon>
        <taxon>Fungi</taxon>
        <taxon>Dikarya</taxon>
        <taxon>Ascomycota</taxon>
        <taxon>Pezizomycotina</taxon>
        <taxon>Leotiomycetes</taxon>
        <taxon>Leotiomycetes incertae sedis</taxon>
        <taxon>Myxotrichaceae</taxon>
        <taxon>Oidiodendron</taxon>
    </lineage>
</organism>
<keyword evidence="1" id="KW-0378">Hydrolase</keyword>
<dbReference type="InParanoid" id="A0A0C3DBN8"/>
<evidence type="ECO:0000313" key="4">
    <source>
        <dbReference type="Proteomes" id="UP000054321"/>
    </source>
</evidence>
<dbReference type="Gene3D" id="3.40.50.1820">
    <property type="entry name" value="alpha/beta hydrolase"/>
    <property type="match status" value="1"/>
</dbReference>
<reference evidence="3 4" key="1">
    <citation type="submission" date="2014-04" db="EMBL/GenBank/DDBJ databases">
        <authorList>
            <consortium name="DOE Joint Genome Institute"/>
            <person name="Kuo A."/>
            <person name="Martino E."/>
            <person name="Perotto S."/>
            <person name="Kohler A."/>
            <person name="Nagy L.G."/>
            <person name="Floudas D."/>
            <person name="Copeland A."/>
            <person name="Barry K.W."/>
            <person name="Cichocki N."/>
            <person name="Veneault-Fourrey C."/>
            <person name="LaButti K."/>
            <person name="Lindquist E.A."/>
            <person name="Lipzen A."/>
            <person name="Lundell T."/>
            <person name="Morin E."/>
            <person name="Murat C."/>
            <person name="Sun H."/>
            <person name="Tunlid A."/>
            <person name="Henrissat B."/>
            <person name="Grigoriev I.V."/>
            <person name="Hibbett D.S."/>
            <person name="Martin F."/>
            <person name="Nordberg H.P."/>
            <person name="Cantor M.N."/>
            <person name="Hua S.X."/>
        </authorList>
    </citation>
    <scope>NUCLEOTIDE SEQUENCE [LARGE SCALE GENOMIC DNA]</scope>
    <source>
        <strain evidence="3 4">Zn</strain>
    </source>
</reference>
<dbReference type="PANTHER" id="PTHR48081">
    <property type="entry name" value="AB HYDROLASE SUPERFAMILY PROTEIN C4A8.06C"/>
    <property type="match status" value="1"/>
</dbReference>
<evidence type="ECO:0000259" key="2">
    <source>
        <dbReference type="Pfam" id="PF07859"/>
    </source>
</evidence>
<dbReference type="OrthoDB" id="408631at2759"/>
<dbReference type="HOGENOM" id="CLU_012494_3_0_1"/>
<dbReference type="InterPro" id="IPR050300">
    <property type="entry name" value="GDXG_lipolytic_enzyme"/>
</dbReference>
<dbReference type="PANTHER" id="PTHR48081:SF8">
    <property type="entry name" value="ALPHA_BETA HYDROLASE FOLD-3 DOMAIN-CONTAINING PROTEIN-RELATED"/>
    <property type="match status" value="1"/>
</dbReference>
<dbReference type="GO" id="GO:0016787">
    <property type="term" value="F:hydrolase activity"/>
    <property type="evidence" value="ECO:0007669"/>
    <property type="project" value="UniProtKB-KW"/>
</dbReference>
<dbReference type="Proteomes" id="UP000054321">
    <property type="component" value="Unassembled WGS sequence"/>
</dbReference>
<dbReference type="AlphaFoldDB" id="A0A0C3DBN8"/>
<proteinExistence type="predicted"/>
<name>A0A0C3DBN8_OIDMZ</name>
<evidence type="ECO:0000256" key="1">
    <source>
        <dbReference type="ARBA" id="ARBA00022801"/>
    </source>
</evidence>